<organism evidence="1 2">
    <name type="scientific">Gossypium armourianum</name>
    <dbReference type="NCBI Taxonomy" id="34283"/>
    <lineage>
        <taxon>Eukaryota</taxon>
        <taxon>Viridiplantae</taxon>
        <taxon>Streptophyta</taxon>
        <taxon>Embryophyta</taxon>
        <taxon>Tracheophyta</taxon>
        <taxon>Spermatophyta</taxon>
        <taxon>Magnoliopsida</taxon>
        <taxon>eudicotyledons</taxon>
        <taxon>Gunneridae</taxon>
        <taxon>Pentapetalae</taxon>
        <taxon>rosids</taxon>
        <taxon>malvids</taxon>
        <taxon>Malvales</taxon>
        <taxon>Malvaceae</taxon>
        <taxon>Malvoideae</taxon>
        <taxon>Gossypium</taxon>
    </lineage>
</organism>
<gene>
    <name evidence="1" type="ORF">Goarm_008430</name>
</gene>
<accession>A0A7J9JPY3</accession>
<dbReference type="GO" id="GO:0003723">
    <property type="term" value="F:RNA binding"/>
    <property type="evidence" value="ECO:0007669"/>
    <property type="project" value="TreeGrafter"/>
</dbReference>
<evidence type="ECO:0000313" key="1">
    <source>
        <dbReference type="EMBL" id="MBA0836196.1"/>
    </source>
</evidence>
<feature type="non-terminal residue" evidence="1">
    <location>
        <position position="1"/>
    </location>
</feature>
<dbReference type="GO" id="GO:0005655">
    <property type="term" value="C:nucleolar ribonuclease P complex"/>
    <property type="evidence" value="ECO:0007669"/>
    <property type="project" value="TreeGrafter"/>
</dbReference>
<comment type="caution">
    <text evidence="1">The sequence shown here is derived from an EMBL/GenBank/DDBJ whole genome shotgun (WGS) entry which is preliminary data.</text>
</comment>
<dbReference type="EMBL" id="JABFAE010000009">
    <property type="protein sequence ID" value="MBA0836196.1"/>
    <property type="molecule type" value="Genomic_DNA"/>
</dbReference>
<reference evidence="1 2" key="1">
    <citation type="journal article" date="2019" name="Genome Biol. Evol.">
        <title>Insights into the evolution of the New World diploid cottons (Gossypium, subgenus Houzingenia) based on genome sequencing.</title>
        <authorList>
            <person name="Grover C.E."/>
            <person name="Arick M.A. 2nd"/>
            <person name="Thrash A."/>
            <person name="Conover J.L."/>
            <person name="Sanders W.S."/>
            <person name="Peterson D.G."/>
            <person name="Frelichowski J.E."/>
            <person name="Scheffler J.A."/>
            <person name="Scheffler B.E."/>
            <person name="Wendel J.F."/>
        </authorList>
    </citation>
    <scope>NUCLEOTIDE SEQUENCE [LARGE SCALE GENOMIC DNA]</scope>
    <source>
        <strain evidence="1">6</strain>
        <tissue evidence="1">Leaf</tissue>
    </source>
</reference>
<dbReference type="AlphaFoldDB" id="A0A7J9JPY3"/>
<dbReference type="InterPro" id="IPR002738">
    <property type="entry name" value="RNase_P_p30"/>
</dbReference>
<name>A0A7J9JPY3_9ROSI</name>
<dbReference type="PANTHER" id="PTHR13031:SF0">
    <property type="entry name" value="RIBONUCLEASE P PROTEIN SUBUNIT P30"/>
    <property type="match status" value="1"/>
</dbReference>
<evidence type="ECO:0000313" key="2">
    <source>
        <dbReference type="Proteomes" id="UP000593575"/>
    </source>
</evidence>
<sequence length="289" mass="32471">DATLENTCSEPLTSAFEDPQKLDLASYATKTSTGSEEVVTDTVMTEKELETRSASDAAFGSVEAGNQGLQSKKCYEQNFVLLNENVNDGLNAERQETTASSLNNMSSLENISERMSLRTSEDDAVIADQISLQQSDDEMRVKDYSSVPNHENQVLLMEEQKLAEADSSMNDLGSVLSNEPLHETVIKKEPTTILRNPFPESNPKMKLKVPSSTMTNEIQEVAMELKRHGEDDNKTNDPILGQRISGKSRRRHRNHHHAPLFPLRRSLYPVSFKRKAARKSERMVKMEEL</sequence>
<keyword evidence="2" id="KW-1185">Reference proteome</keyword>
<dbReference type="Proteomes" id="UP000593575">
    <property type="component" value="Unassembled WGS sequence"/>
</dbReference>
<proteinExistence type="predicted"/>
<dbReference type="GO" id="GO:0008033">
    <property type="term" value="P:tRNA processing"/>
    <property type="evidence" value="ECO:0007669"/>
    <property type="project" value="InterPro"/>
</dbReference>
<protein>
    <submittedName>
        <fullName evidence="1">Uncharacterized protein</fullName>
    </submittedName>
</protein>
<dbReference type="PANTHER" id="PTHR13031">
    <property type="entry name" value="RIBONUCLEASE P SUBUNIT P30"/>
    <property type="match status" value="1"/>
</dbReference>